<evidence type="ECO:0000256" key="3">
    <source>
        <dbReference type="ARBA" id="ARBA00004752"/>
    </source>
</evidence>
<evidence type="ECO:0000259" key="20">
    <source>
        <dbReference type="Pfam" id="PF08245"/>
    </source>
</evidence>
<evidence type="ECO:0000256" key="13">
    <source>
        <dbReference type="ARBA" id="ARBA00023316"/>
    </source>
</evidence>
<keyword evidence="8 17" id="KW-0436">Ligase</keyword>
<keyword evidence="9 17" id="KW-0547">Nucleotide-binding</keyword>
<dbReference type="Gene3D" id="3.90.190.20">
    <property type="entry name" value="Mur ligase, C-terminal domain"/>
    <property type="match status" value="1"/>
</dbReference>
<comment type="subcellular location">
    <subcellularLocation>
        <location evidence="2 17 18">Cytoplasm</location>
    </subcellularLocation>
</comment>
<evidence type="ECO:0000256" key="16">
    <source>
        <dbReference type="ARBA" id="ARBA00047632"/>
    </source>
</evidence>
<keyword evidence="22" id="KW-1185">Reference proteome</keyword>
<dbReference type="RefSeq" id="WP_070229760.1">
    <property type="nucleotide sequence ID" value="NZ_BJYO01000002.1"/>
</dbReference>
<dbReference type="Proteomes" id="UP000254912">
    <property type="component" value="Unassembled WGS sequence"/>
</dbReference>
<dbReference type="Pfam" id="PF21799">
    <property type="entry name" value="MurD-like_N"/>
    <property type="match status" value="1"/>
</dbReference>
<dbReference type="GO" id="GO:0005737">
    <property type="term" value="C:cytoplasm"/>
    <property type="evidence" value="ECO:0007669"/>
    <property type="project" value="UniProtKB-SubCell"/>
</dbReference>
<keyword evidence="13 17" id="KW-0961">Cell wall biogenesis/degradation</keyword>
<evidence type="ECO:0000256" key="9">
    <source>
        <dbReference type="ARBA" id="ARBA00022741"/>
    </source>
</evidence>
<comment type="catalytic activity">
    <reaction evidence="16 17 18">
        <text>UDP-N-acetyl-alpha-D-muramoyl-L-alanine + D-glutamate + ATP = UDP-N-acetyl-alpha-D-muramoyl-L-alanyl-D-glutamate + ADP + phosphate + H(+)</text>
        <dbReference type="Rhea" id="RHEA:16429"/>
        <dbReference type="ChEBI" id="CHEBI:15378"/>
        <dbReference type="ChEBI" id="CHEBI:29986"/>
        <dbReference type="ChEBI" id="CHEBI:30616"/>
        <dbReference type="ChEBI" id="CHEBI:43474"/>
        <dbReference type="ChEBI" id="CHEBI:83898"/>
        <dbReference type="ChEBI" id="CHEBI:83900"/>
        <dbReference type="ChEBI" id="CHEBI:456216"/>
        <dbReference type="EC" id="6.3.2.9"/>
    </reaction>
</comment>
<dbReference type="InterPro" id="IPR005762">
    <property type="entry name" value="MurD"/>
</dbReference>
<feature type="domain" description="Mur ligase C-terminal" evidence="19">
    <location>
        <begin position="307"/>
        <end position="419"/>
    </location>
</feature>
<keyword evidence="17 18" id="KW-0132">Cell division</keyword>
<keyword evidence="7 17" id="KW-0963">Cytoplasm</keyword>
<gene>
    <name evidence="17" type="primary">murD</name>
    <name evidence="21" type="ORF">DFP99_0106</name>
</gene>
<dbReference type="Gene3D" id="3.40.50.720">
    <property type="entry name" value="NAD(P)-binding Rossmann-like Domain"/>
    <property type="match status" value="1"/>
</dbReference>
<evidence type="ECO:0000256" key="12">
    <source>
        <dbReference type="ARBA" id="ARBA00022984"/>
    </source>
</evidence>
<evidence type="ECO:0000313" key="22">
    <source>
        <dbReference type="Proteomes" id="UP000254912"/>
    </source>
</evidence>
<evidence type="ECO:0000256" key="18">
    <source>
        <dbReference type="RuleBase" id="RU003664"/>
    </source>
</evidence>
<dbReference type="HAMAP" id="MF_00639">
    <property type="entry name" value="MurD"/>
    <property type="match status" value="1"/>
</dbReference>
<evidence type="ECO:0000256" key="11">
    <source>
        <dbReference type="ARBA" id="ARBA00022960"/>
    </source>
</evidence>
<reference evidence="21 22" key="1">
    <citation type="submission" date="2018-07" db="EMBL/GenBank/DDBJ databases">
        <title>Genomic Encyclopedia of Type Strains, Phase III (KMG-III): the genomes of soil and plant-associated and newly described type strains.</title>
        <authorList>
            <person name="Whitman W."/>
        </authorList>
    </citation>
    <scope>NUCLEOTIDE SEQUENCE [LARGE SCALE GENOMIC DNA]</scope>
    <source>
        <strain evidence="21 22">CECT 7031</strain>
    </source>
</reference>
<dbReference type="NCBIfam" id="TIGR01087">
    <property type="entry name" value="murD"/>
    <property type="match status" value="1"/>
</dbReference>
<comment type="caution">
    <text evidence="21">The sequence shown here is derived from an EMBL/GenBank/DDBJ whole genome shotgun (WGS) entry which is preliminary data.</text>
</comment>
<dbReference type="GeneID" id="94545682"/>
<dbReference type="InterPro" id="IPR036565">
    <property type="entry name" value="Mur-like_cat_sf"/>
</dbReference>
<accession>A0A288Q851</accession>
<feature type="domain" description="Mur ligase central" evidence="20">
    <location>
        <begin position="108"/>
        <end position="284"/>
    </location>
</feature>
<evidence type="ECO:0000256" key="7">
    <source>
        <dbReference type="ARBA" id="ARBA00022490"/>
    </source>
</evidence>
<evidence type="ECO:0000256" key="1">
    <source>
        <dbReference type="ARBA" id="ARBA00002734"/>
    </source>
</evidence>
<keyword evidence="17 18" id="KW-0131">Cell cycle</keyword>
<dbReference type="SUPFAM" id="SSF53623">
    <property type="entry name" value="MurD-like peptide ligases, catalytic domain"/>
    <property type="match status" value="1"/>
</dbReference>
<organism evidence="21 22">
    <name type="scientific">Weissella soli</name>
    <dbReference type="NCBI Taxonomy" id="155866"/>
    <lineage>
        <taxon>Bacteria</taxon>
        <taxon>Bacillati</taxon>
        <taxon>Bacillota</taxon>
        <taxon>Bacilli</taxon>
        <taxon>Lactobacillales</taxon>
        <taxon>Lactobacillaceae</taxon>
        <taxon>Weissella</taxon>
    </lineage>
</organism>
<dbReference type="InterPro" id="IPR036615">
    <property type="entry name" value="Mur_ligase_C_dom_sf"/>
</dbReference>
<comment type="similarity">
    <text evidence="4 17">Belongs to the MurCDEF family.</text>
</comment>
<evidence type="ECO:0000256" key="17">
    <source>
        <dbReference type="HAMAP-Rule" id="MF_00639"/>
    </source>
</evidence>
<keyword evidence="11 17" id="KW-0133">Cell shape</keyword>
<evidence type="ECO:0000256" key="4">
    <source>
        <dbReference type="ARBA" id="ARBA00010416"/>
    </source>
</evidence>
<dbReference type="InterPro" id="IPR013221">
    <property type="entry name" value="Mur_ligase_cen"/>
</dbReference>
<dbReference type="KEGG" id="wso:WSWS_00477"/>
<dbReference type="Pfam" id="PF02875">
    <property type="entry name" value="Mur_ligase_C"/>
    <property type="match status" value="1"/>
</dbReference>
<evidence type="ECO:0000256" key="6">
    <source>
        <dbReference type="ARBA" id="ARBA00015655"/>
    </source>
</evidence>
<dbReference type="SUPFAM" id="SSF53244">
    <property type="entry name" value="MurD-like peptide ligases, peptide-binding domain"/>
    <property type="match status" value="1"/>
</dbReference>
<evidence type="ECO:0000256" key="10">
    <source>
        <dbReference type="ARBA" id="ARBA00022840"/>
    </source>
</evidence>
<evidence type="ECO:0000256" key="8">
    <source>
        <dbReference type="ARBA" id="ARBA00022598"/>
    </source>
</evidence>
<dbReference type="GO" id="GO:0008764">
    <property type="term" value="F:UDP-N-acetylmuramoylalanine-D-glutamate ligase activity"/>
    <property type="evidence" value="ECO:0007669"/>
    <property type="project" value="UniProtKB-UniRule"/>
</dbReference>
<comment type="pathway">
    <text evidence="3 17 18">Cell wall biogenesis; peptidoglycan biosynthesis.</text>
</comment>
<keyword evidence="10 17" id="KW-0067">ATP-binding</keyword>
<dbReference type="GO" id="GO:0008360">
    <property type="term" value="P:regulation of cell shape"/>
    <property type="evidence" value="ECO:0007669"/>
    <property type="project" value="UniProtKB-KW"/>
</dbReference>
<dbReference type="GO" id="GO:0009252">
    <property type="term" value="P:peptidoglycan biosynthetic process"/>
    <property type="evidence" value="ECO:0007669"/>
    <property type="project" value="UniProtKB-UniRule"/>
</dbReference>
<dbReference type="EMBL" id="QRAS01000001">
    <property type="protein sequence ID" value="RDL11688.1"/>
    <property type="molecule type" value="Genomic_DNA"/>
</dbReference>
<dbReference type="PANTHER" id="PTHR43692">
    <property type="entry name" value="UDP-N-ACETYLMURAMOYLALANINE--D-GLUTAMATE LIGASE"/>
    <property type="match status" value="1"/>
</dbReference>
<dbReference type="EC" id="6.3.2.9" evidence="5 17"/>
<evidence type="ECO:0000256" key="2">
    <source>
        <dbReference type="ARBA" id="ARBA00004496"/>
    </source>
</evidence>
<keyword evidence="12 17" id="KW-0573">Peptidoglycan synthesis</keyword>
<sequence length="451" mass="48778">MVKHVLVVGFARSGAAAARLLHAEGAEVLVSDPKLDMTDARVQSLTAAGVHFTTTQTNDLLNGIDLVVKNPGIPYTAPILVEAQVRHIEIVVEVALAQKYLVGDWIAITGSNGKTTTTEMVAAVLRQAETDEHHIYVAGNIGVPVSETAPQMTVQDTMVTELSSFQLFGTPAAHPHIAVITNIFASHLDWHGNRDAYIEAKLNITRNQTPADYLILNWDRPEWQALATHTQATIIPFSRLNLSHAGAYLQDGDLYFKDERIMAANEIGVPGDHNIENALVAIAVGKLNHIPTAKIAAVLRQFNGVAHRLQFVTEFVGRKIYNDSKATDIEATEMALSGFETPVILLAGGLDRGDDQTRLIPAMQKHVRAVITFGENGPQVAAAAKAAGLKTMTVENAPAAVAPAFAMSEPGDVILLSPAAASWDQYPNFETRGEQFMQAVHDYIETHKQGE</sequence>
<dbReference type="SUPFAM" id="SSF51984">
    <property type="entry name" value="MurCD N-terminal domain"/>
    <property type="match status" value="1"/>
</dbReference>
<name>A0A288Q851_9LACO</name>
<dbReference type="Pfam" id="PF08245">
    <property type="entry name" value="Mur_ligase_M"/>
    <property type="match status" value="1"/>
</dbReference>
<evidence type="ECO:0000313" key="21">
    <source>
        <dbReference type="EMBL" id="RDL11688.1"/>
    </source>
</evidence>
<dbReference type="GO" id="GO:0005524">
    <property type="term" value="F:ATP binding"/>
    <property type="evidence" value="ECO:0007669"/>
    <property type="project" value="UniProtKB-UniRule"/>
</dbReference>
<dbReference type="PANTHER" id="PTHR43692:SF1">
    <property type="entry name" value="UDP-N-ACETYLMURAMOYLALANINE--D-GLUTAMATE LIGASE"/>
    <property type="match status" value="1"/>
</dbReference>
<evidence type="ECO:0000256" key="14">
    <source>
        <dbReference type="ARBA" id="ARBA00030398"/>
    </source>
</evidence>
<proteinExistence type="inferred from homology"/>
<dbReference type="GO" id="GO:0051301">
    <property type="term" value="P:cell division"/>
    <property type="evidence" value="ECO:0007669"/>
    <property type="project" value="UniProtKB-KW"/>
</dbReference>
<dbReference type="AlphaFoldDB" id="A0A288Q851"/>
<evidence type="ECO:0000256" key="15">
    <source>
        <dbReference type="ARBA" id="ARBA00032324"/>
    </source>
</evidence>
<protein>
    <recommendedName>
        <fullName evidence="6 17">UDP-N-acetylmuramoylalanine--D-glutamate ligase</fullName>
        <ecNumber evidence="5 17">6.3.2.9</ecNumber>
    </recommendedName>
    <alternativeName>
        <fullName evidence="15 17">D-glutamic acid-adding enzyme</fullName>
    </alternativeName>
    <alternativeName>
        <fullName evidence="14 17">UDP-N-acetylmuramoyl-L-alanyl-D-glutamate synthetase</fullName>
    </alternativeName>
</protein>
<dbReference type="UniPathway" id="UPA00219"/>
<feature type="binding site" evidence="17">
    <location>
        <begin position="110"/>
        <end position="116"/>
    </location>
    <ligand>
        <name>ATP</name>
        <dbReference type="ChEBI" id="CHEBI:30616"/>
    </ligand>
</feature>
<dbReference type="InterPro" id="IPR004101">
    <property type="entry name" value="Mur_ligase_C"/>
</dbReference>
<evidence type="ECO:0000256" key="5">
    <source>
        <dbReference type="ARBA" id="ARBA00012212"/>
    </source>
</evidence>
<comment type="function">
    <text evidence="1 17 18">Cell wall formation. Catalyzes the addition of glutamate to the nucleotide precursor UDP-N-acetylmuramoyl-L-alanine (UMA).</text>
</comment>
<dbReference type="Gene3D" id="3.40.1190.10">
    <property type="entry name" value="Mur-like, catalytic domain"/>
    <property type="match status" value="1"/>
</dbReference>
<evidence type="ECO:0000259" key="19">
    <source>
        <dbReference type="Pfam" id="PF02875"/>
    </source>
</evidence>
<dbReference type="GO" id="GO:0071555">
    <property type="term" value="P:cell wall organization"/>
    <property type="evidence" value="ECO:0007669"/>
    <property type="project" value="UniProtKB-KW"/>
</dbReference>